<accession>A0A2T5VFZ9</accession>
<dbReference type="InterPro" id="IPR035965">
    <property type="entry name" value="PAS-like_dom_sf"/>
</dbReference>
<dbReference type="SUPFAM" id="SSF55785">
    <property type="entry name" value="PYP-like sensor domain (PAS domain)"/>
    <property type="match status" value="1"/>
</dbReference>
<dbReference type="InterPro" id="IPR013655">
    <property type="entry name" value="PAS_fold_3"/>
</dbReference>
<evidence type="ECO:0000313" key="3">
    <source>
        <dbReference type="Proteomes" id="UP000244081"/>
    </source>
</evidence>
<reference evidence="2 3" key="1">
    <citation type="submission" date="2018-04" db="EMBL/GenBank/DDBJ databases">
        <title>Genomic Encyclopedia of Archaeal and Bacterial Type Strains, Phase II (KMG-II): from individual species to whole genera.</title>
        <authorList>
            <person name="Goeker M."/>
        </authorList>
    </citation>
    <scope>NUCLEOTIDE SEQUENCE [LARGE SCALE GENOMIC DNA]</scope>
    <source>
        <strain evidence="2 3">DSM 23382</strain>
    </source>
</reference>
<keyword evidence="3" id="KW-1185">Reference proteome</keyword>
<dbReference type="OrthoDB" id="266313at2"/>
<comment type="caution">
    <text evidence="2">The sequence shown here is derived from an EMBL/GenBank/DDBJ whole genome shotgun (WGS) entry which is preliminary data.</text>
</comment>
<dbReference type="Gene3D" id="3.30.450.20">
    <property type="entry name" value="PAS domain"/>
    <property type="match status" value="1"/>
</dbReference>
<dbReference type="CDD" id="cd00130">
    <property type="entry name" value="PAS"/>
    <property type="match status" value="1"/>
</dbReference>
<protein>
    <submittedName>
        <fullName evidence="2">PAS domain S-box-containing protein</fullName>
    </submittedName>
</protein>
<dbReference type="PROSITE" id="PS50112">
    <property type="entry name" value="PAS"/>
    <property type="match status" value="1"/>
</dbReference>
<evidence type="ECO:0000259" key="1">
    <source>
        <dbReference type="PROSITE" id="PS50112"/>
    </source>
</evidence>
<dbReference type="InterPro" id="IPR000014">
    <property type="entry name" value="PAS"/>
</dbReference>
<dbReference type="RefSeq" id="WP_107988218.1">
    <property type="nucleotide sequence ID" value="NZ_QAYG01000001.1"/>
</dbReference>
<dbReference type="Pfam" id="PF08447">
    <property type="entry name" value="PAS_3"/>
    <property type="match status" value="1"/>
</dbReference>
<proteinExistence type="predicted"/>
<organism evidence="2 3">
    <name type="scientific">Breoghania corrubedonensis</name>
    <dbReference type="NCBI Taxonomy" id="665038"/>
    <lineage>
        <taxon>Bacteria</taxon>
        <taxon>Pseudomonadati</taxon>
        <taxon>Pseudomonadota</taxon>
        <taxon>Alphaproteobacteria</taxon>
        <taxon>Hyphomicrobiales</taxon>
        <taxon>Stappiaceae</taxon>
        <taxon>Breoghania</taxon>
    </lineage>
</organism>
<sequence length="184" mass="20824">MSKSRPLTGVERFFEEDDVIVSKTDLKGRITYANRTFLHVAGYTEAEILGQPHSIIRHPDMPRAVFKFLWDTIEAGQEIFAYVINRAKNGDHYWVYAHVTPSYDDAGNMIGYHSNRRVPDRHVLENPIIPLYRALCEEEARHVNGKKQLAAGYRMLVDTITGTGLPYDEFVASLVATGARDKAA</sequence>
<dbReference type="Proteomes" id="UP000244081">
    <property type="component" value="Unassembled WGS sequence"/>
</dbReference>
<evidence type="ECO:0000313" key="2">
    <source>
        <dbReference type="EMBL" id="PTW62683.1"/>
    </source>
</evidence>
<dbReference type="AlphaFoldDB" id="A0A2T5VFZ9"/>
<gene>
    <name evidence="2" type="ORF">C8N35_101730</name>
</gene>
<name>A0A2T5VFZ9_9HYPH</name>
<feature type="domain" description="PAS" evidence="1">
    <location>
        <begin position="25"/>
        <end position="76"/>
    </location>
</feature>
<dbReference type="EMBL" id="QAYG01000001">
    <property type="protein sequence ID" value="PTW62683.1"/>
    <property type="molecule type" value="Genomic_DNA"/>
</dbReference>
<dbReference type="NCBIfam" id="TIGR00229">
    <property type="entry name" value="sensory_box"/>
    <property type="match status" value="1"/>
</dbReference>